<dbReference type="PANTHER" id="PTHR21734">
    <property type="entry name" value="INHIBITOR OF NUCLEAR FACTOR KAPPA-B KINASE-INTERACTING PROTEIN"/>
    <property type="match status" value="1"/>
</dbReference>
<dbReference type="InterPro" id="IPR024152">
    <property type="entry name" value="Inh_kappa-B_kinase-int"/>
</dbReference>
<feature type="region of interest" description="Disordered" evidence="2">
    <location>
        <begin position="1"/>
        <end position="53"/>
    </location>
</feature>
<feature type="coiled-coil region" evidence="1">
    <location>
        <begin position="201"/>
        <end position="271"/>
    </location>
</feature>
<evidence type="ECO:0000313" key="3">
    <source>
        <dbReference type="EMBL" id="KAG8514019.1"/>
    </source>
</evidence>
<keyword evidence="3" id="KW-0418">Kinase</keyword>
<evidence type="ECO:0000313" key="4">
    <source>
        <dbReference type="Proteomes" id="UP000700334"/>
    </source>
</evidence>
<keyword evidence="3" id="KW-0808">Transferase</keyword>
<reference evidence="3" key="1">
    <citation type="journal article" date="2021" name="Evol. Appl.">
        <title>The genome of the Pyrenean desman and the effects of bottlenecks and inbreeding on the genomic landscape of an endangered species.</title>
        <authorList>
            <person name="Escoda L."/>
            <person name="Castresana J."/>
        </authorList>
    </citation>
    <scope>NUCLEOTIDE SEQUENCE</scope>
    <source>
        <strain evidence="3">IBE-C5619</strain>
    </source>
</reference>
<feature type="compositionally biased region" description="Basic and acidic residues" evidence="2">
    <location>
        <begin position="33"/>
        <end position="44"/>
    </location>
</feature>
<accession>A0A8J6A1Z4</accession>
<dbReference type="Proteomes" id="UP000700334">
    <property type="component" value="Unassembled WGS sequence"/>
</dbReference>
<gene>
    <name evidence="3" type="ORF">J0S82_003619</name>
</gene>
<dbReference type="EMBL" id="JAGFMF010011752">
    <property type="protein sequence ID" value="KAG8514019.1"/>
    <property type="molecule type" value="Genomic_DNA"/>
</dbReference>
<keyword evidence="1" id="KW-0175">Coiled coil</keyword>
<evidence type="ECO:0000256" key="1">
    <source>
        <dbReference type="SAM" id="Coils"/>
    </source>
</evidence>
<dbReference type="PANTHER" id="PTHR21734:SF11">
    <property type="entry name" value="INHIBITOR OF NUCLEAR FACTOR KAPPA-B KINASE-INTERACTING PROTEIN"/>
    <property type="match status" value="1"/>
</dbReference>
<evidence type="ECO:0000256" key="2">
    <source>
        <dbReference type="SAM" id="MobiDB-lite"/>
    </source>
</evidence>
<organism evidence="3 4">
    <name type="scientific">Galemys pyrenaicus</name>
    <name type="common">Iberian desman</name>
    <name type="synonym">Pyrenean desman</name>
    <dbReference type="NCBI Taxonomy" id="202257"/>
    <lineage>
        <taxon>Eukaryota</taxon>
        <taxon>Metazoa</taxon>
        <taxon>Chordata</taxon>
        <taxon>Craniata</taxon>
        <taxon>Vertebrata</taxon>
        <taxon>Euteleostomi</taxon>
        <taxon>Mammalia</taxon>
        <taxon>Eutheria</taxon>
        <taxon>Laurasiatheria</taxon>
        <taxon>Eulipotyphla</taxon>
        <taxon>Talpidae</taxon>
        <taxon>Galemys</taxon>
    </lineage>
</organism>
<dbReference type="AlphaFoldDB" id="A0A8J6A1Z4"/>
<sequence>GEDSAPGVSSESPEMSEVKNRKKSGPKGAPADPGKRSEGGKSPEARGGGGGSWADPRTGLSLLSLGTCLGLAWFVLQQSEKFAKVERQYQLLKTETNEFHGLQNKINLISEKLESTESILQDVTSSMSLVTQFEQEVSGLQSVMHDIQNSEDKLTGKMQRLQEKFQNVTGFWKRSLGEMNANTDVFKLESKHIHSQVTVKINSAEQGIKLLTERLKDLEDSTLRNIRTVKRQEEEDLLRVEEQLGSDTKTVEKLEEEQHILLARDEDLTNKLSSYEPKVEECKTHLPTIESAIHSVLRVSQDLMGTEKKMEELTIQMFNMEDDMLKAVSEIMEMQKTLEGIQYDNSILKMQNELDVLKGKVHDFICHKSEVMMEQLKSLQIIAHLKRLQKEIDEVKTWSSGVTEKQNLLNNNLTALSEDVTKVDQSTASMVKNVGLKISTVKTDIRRVSGLVTDVTTLTDSVQELETKIEKVEKSTVKNIGDLLSSSIDRTAMLRKTASENSQRINSVKKVLSELTSDFNKHTDRFLSLESDRAKVLKTVTFANDLKPKVYNLKKDFSRLEPLVNDLTLRIGRLVTDLVQREKEIAFLNEKISNLTIIRTEIKDMKDEISHISDMD</sequence>
<keyword evidence="4" id="KW-1185">Reference proteome</keyword>
<feature type="non-terminal residue" evidence="3">
    <location>
        <position position="616"/>
    </location>
</feature>
<dbReference type="OrthoDB" id="9907187at2759"/>
<dbReference type="GO" id="GO:0016301">
    <property type="term" value="F:kinase activity"/>
    <property type="evidence" value="ECO:0007669"/>
    <property type="project" value="UniProtKB-KW"/>
</dbReference>
<protein>
    <submittedName>
        <fullName evidence="3">Inhibitor of nuclear factor kappa-B kinase-interacting protein</fullName>
    </submittedName>
</protein>
<proteinExistence type="predicted"/>
<comment type="caution">
    <text evidence="3">The sequence shown here is derived from an EMBL/GenBank/DDBJ whole genome shotgun (WGS) entry which is preliminary data.</text>
</comment>
<name>A0A8J6A1Z4_GALPY</name>